<dbReference type="PANTHER" id="PTHR43603">
    <property type="entry name" value="COBW DOMAIN-CONTAINING PROTEIN DDB_G0274527"/>
    <property type="match status" value="1"/>
</dbReference>
<evidence type="ECO:0000313" key="2">
    <source>
        <dbReference type="EMBL" id="MBT0769022.1"/>
    </source>
</evidence>
<dbReference type="Gene3D" id="3.40.50.300">
    <property type="entry name" value="P-loop containing nucleotide triphosphate hydrolases"/>
    <property type="match status" value="1"/>
</dbReference>
<proteinExistence type="predicted"/>
<dbReference type="InterPro" id="IPR011629">
    <property type="entry name" value="CobW-like_C"/>
</dbReference>
<protein>
    <submittedName>
        <fullName evidence="2">GTP-binding protein</fullName>
    </submittedName>
</protein>
<gene>
    <name evidence="2" type="ORF">KIH74_08795</name>
</gene>
<dbReference type="RefSeq" id="WP_214155315.1">
    <property type="nucleotide sequence ID" value="NZ_JAHBAY010000003.1"/>
</dbReference>
<feature type="domain" description="CobW C-terminal" evidence="1">
    <location>
        <begin position="240"/>
        <end position="330"/>
    </location>
</feature>
<accession>A0ABS5TD64</accession>
<keyword evidence="3" id="KW-1185">Reference proteome</keyword>
<dbReference type="SMART" id="SM00833">
    <property type="entry name" value="CobW_C"/>
    <property type="match status" value="1"/>
</dbReference>
<dbReference type="Pfam" id="PF02492">
    <property type="entry name" value="cobW"/>
    <property type="match status" value="1"/>
</dbReference>
<dbReference type="Pfam" id="PF07683">
    <property type="entry name" value="CobW_C"/>
    <property type="match status" value="1"/>
</dbReference>
<comment type="caution">
    <text evidence="2">The sequence shown here is derived from an EMBL/GenBank/DDBJ whole genome shotgun (WGS) entry which is preliminary data.</text>
</comment>
<evidence type="ECO:0000259" key="1">
    <source>
        <dbReference type="SMART" id="SM00833"/>
    </source>
</evidence>
<dbReference type="InterPro" id="IPR051927">
    <property type="entry name" value="Zn_Chap_cDPG_Synth"/>
</dbReference>
<dbReference type="EMBL" id="JAHBAY010000003">
    <property type="protein sequence ID" value="MBT0769022.1"/>
    <property type="molecule type" value="Genomic_DNA"/>
</dbReference>
<name>A0ABS5TD64_9ACTN</name>
<sequence length="366" mass="39007">MPDVPVLTVTSIDPVLRDSAVAALLLDLPDAVAVRHDITPDGRLHRVVHDWSGVLDRHTQSLDHGCLSCALRADLLPVLRGLITQDRPPRQIIVGLPVTSEPQPLVHAIQPATDGYGAGLVPGARVAAVIATASTASLLDDLFGDDLLAERGLELNPDDRRSVGESLATQLEHADVVLLDGVAGTRENDLLDHLIGTGRPRSLVTEVDTAGLLAVHRSPDDPRGDLLHLPATTAPDTPHVWSLDLHSHKPFHPARLHTELQALGDGPIRARGTFWLPGRPTVIGIWDGAGGQLSIGAAGTWPGGVRSTRLRVTGIGPQRDSVARAFSRALMTDREMEHGIGRWDGVDDGFGPWLGVDDSVEDDLSA</sequence>
<dbReference type="PANTHER" id="PTHR43603:SF1">
    <property type="entry name" value="ZINC-REGULATED GTPASE METALLOPROTEIN ACTIVATOR 1"/>
    <property type="match status" value="1"/>
</dbReference>
<dbReference type="InterPro" id="IPR027417">
    <property type="entry name" value="P-loop_NTPase"/>
</dbReference>
<dbReference type="InterPro" id="IPR003495">
    <property type="entry name" value="CobW/HypB/UreG_nucleotide-bd"/>
</dbReference>
<evidence type="ECO:0000313" key="3">
    <source>
        <dbReference type="Proteomes" id="UP001197247"/>
    </source>
</evidence>
<organism evidence="2 3">
    <name type="scientific">Kineosporia corallincola</name>
    <dbReference type="NCBI Taxonomy" id="2835133"/>
    <lineage>
        <taxon>Bacteria</taxon>
        <taxon>Bacillati</taxon>
        <taxon>Actinomycetota</taxon>
        <taxon>Actinomycetes</taxon>
        <taxon>Kineosporiales</taxon>
        <taxon>Kineosporiaceae</taxon>
        <taxon>Kineosporia</taxon>
    </lineage>
</organism>
<dbReference type="Proteomes" id="UP001197247">
    <property type="component" value="Unassembled WGS sequence"/>
</dbReference>
<reference evidence="2 3" key="1">
    <citation type="submission" date="2021-05" db="EMBL/GenBank/DDBJ databases">
        <title>Kineosporia and Streptomyces sp. nov. two new marine actinobacteria isolated from Coral.</title>
        <authorList>
            <person name="Buangrab K."/>
            <person name="Sutthacheep M."/>
            <person name="Yeemin T."/>
            <person name="Harunari E."/>
            <person name="Igarashi Y."/>
            <person name="Kanchanasin P."/>
            <person name="Tanasupawat S."/>
            <person name="Phongsopitanun W."/>
        </authorList>
    </citation>
    <scope>NUCLEOTIDE SEQUENCE [LARGE SCALE GENOMIC DNA]</scope>
    <source>
        <strain evidence="2 3">J2-2</strain>
    </source>
</reference>
<dbReference type="SUPFAM" id="SSF90002">
    <property type="entry name" value="Hypothetical protein YjiA, C-terminal domain"/>
    <property type="match status" value="1"/>
</dbReference>